<sequence>MTTTSEPITDEFLGDTERLRSALAHMIRRIDDREFQEHEIALGGRVLIASAYCRLSMARNTTGEDFLDQLRRINGERYAAWSNGSPEDPLYMANEFGGEAGEVLNEVKKLVREARGWRGSRTTIEKLGDEIGDAIICLDSIARSYGLSLAEVTARKFNKTSDAVGLPQRLEV</sequence>
<organism evidence="1 2">
    <name type="scientific">Sphingobium lignivorans</name>
    <dbReference type="NCBI Taxonomy" id="2735886"/>
    <lineage>
        <taxon>Bacteria</taxon>
        <taxon>Pseudomonadati</taxon>
        <taxon>Pseudomonadota</taxon>
        <taxon>Alphaproteobacteria</taxon>
        <taxon>Sphingomonadales</taxon>
        <taxon>Sphingomonadaceae</taxon>
        <taxon>Sphingobium</taxon>
    </lineage>
</organism>
<gene>
    <name evidence="1" type="ORF">HNP60_001954</name>
</gene>
<accession>A0ABR6NFC7</accession>
<comment type="caution">
    <text evidence="1">The sequence shown here is derived from an EMBL/GenBank/DDBJ whole genome shotgun (WGS) entry which is preliminary data.</text>
</comment>
<protein>
    <submittedName>
        <fullName evidence="1">NTP pyrophosphatase (Non-canonical NTP hydrolase)</fullName>
    </submittedName>
</protein>
<evidence type="ECO:0000313" key="1">
    <source>
        <dbReference type="EMBL" id="MBB5985980.1"/>
    </source>
</evidence>
<name>A0ABR6NFC7_9SPHN</name>
<dbReference type="EMBL" id="JACHKA010000001">
    <property type="protein sequence ID" value="MBB5985980.1"/>
    <property type="molecule type" value="Genomic_DNA"/>
</dbReference>
<dbReference type="Gene3D" id="1.10.287.1080">
    <property type="entry name" value="MazG-like"/>
    <property type="match status" value="1"/>
</dbReference>
<evidence type="ECO:0000313" key="2">
    <source>
        <dbReference type="Proteomes" id="UP001138540"/>
    </source>
</evidence>
<dbReference type="GO" id="GO:0016787">
    <property type="term" value="F:hydrolase activity"/>
    <property type="evidence" value="ECO:0007669"/>
    <property type="project" value="UniProtKB-KW"/>
</dbReference>
<dbReference type="SUPFAM" id="SSF101386">
    <property type="entry name" value="all-alpha NTP pyrophosphatases"/>
    <property type="match status" value="1"/>
</dbReference>
<proteinExistence type="predicted"/>
<keyword evidence="2" id="KW-1185">Reference proteome</keyword>
<dbReference type="Proteomes" id="UP001138540">
    <property type="component" value="Unassembled WGS sequence"/>
</dbReference>
<dbReference type="RefSeq" id="WP_184152991.1">
    <property type="nucleotide sequence ID" value="NZ_JACHKA010000001.1"/>
</dbReference>
<reference evidence="1 2" key="1">
    <citation type="submission" date="2020-08" db="EMBL/GenBank/DDBJ databases">
        <title>Exploring microbial biodiversity for novel pathways involved in the catabolism of aromatic compounds derived from lignin.</title>
        <authorList>
            <person name="Elkins J."/>
        </authorList>
    </citation>
    <scope>NUCLEOTIDE SEQUENCE [LARGE SCALE GENOMIC DNA]</scope>
    <source>
        <strain evidence="1 2">B1D3A</strain>
    </source>
</reference>
<dbReference type="CDD" id="cd11523">
    <property type="entry name" value="NTP-PPase"/>
    <property type="match status" value="1"/>
</dbReference>
<keyword evidence="1" id="KW-0378">Hydrolase</keyword>